<name>R7WH12_9NOCA</name>
<evidence type="ECO:0000313" key="2">
    <source>
        <dbReference type="Proteomes" id="UP000013525"/>
    </source>
</evidence>
<reference evidence="1 2" key="1">
    <citation type="journal article" date="2013" name="Genome Announc.">
        <title>Draft Genome Sequence of Rhodococcus rhodnii Strain LMG5362, a Symbiont of Rhodnius prolixus (Hemiptera, Reduviidae, Triatominae), the Principle Vector of Trypanosoma cruzi.</title>
        <authorList>
            <person name="Pachebat J.A."/>
            <person name="van Keulen G."/>
            <person name="Whitten M.M."/>
            <person name="Girdwood S."/>
            <person name="Del Sol R."/>
            <person name="Dyson P.J."/>
            <person name="Facey P.D."/>
        </authorList>
    </citation>
    <scope>NUCLEOTIDE SEQUENCE [LARGE SCALE GENOMIC DNA]</scope>
    <source>
        <strain evidence="1 2">LMG 5362</strain>
    </source>
</reference>
<dbReference type="EMBL" id="APMY01000131">
    <property type="protein sequence ID" value="EOM74368.1"/>
    <property type="molecule type" value="Genomic_DNA"/>
</dbReference>
<keyword evidence="2" id="KW-1185">Reference proteome</keyword>
<evidence type="ECO:0000313" key="1">
    <source>
        <dbReference type="EMBL" id="EOM74368.1"/>
    </source>
</evidence>
<organism evidence="1 2">
    <name type="scientific">Rhodococcus rhodnii LMG 5362</name>
    <dbReference type="NCBI Taxonomy" id="1273125"/>
    <lineage>
        <taxon>Bacteria</taxon>
        <taxon>Bacillati</taxon>
        <taxon>Actinomycetota</taxon>
        <taxon>Actinomycetes</taxon>
        <taxon>Mycobacteriales</taxon>
        <taxon>Nocardiaceae</taxon>
        <taxon>Rhodococcus</taxon>
    </lineage>
</organism>
<accession>R7WH12</accession>
<dbReference type="AlphaFoldDB" id="R7WH12"/>
<sequence>MTSVILLLRDGWFRCAASGFSIAPVDRQNAPSGDRRQ</sequence>
<comment type="caution">
    <text evidence="1">The sequence shown here is derived from an EMBL/GenBank/DDBJ whole genome shotgun (WGS) entry which is preliminary data.</text>
</comment>
<protein>
    <submittedName>
        <fullName evidence="1">Uncharacterized protein</fullName>
    </submittedName>
</protein>
<proteinExistence type="predicted"/>
<gene>
    <name evidence="1" type="ORF">Rrhod_4170</name>
</gene>
<dbReference type="Proteomes" id="UP000013525">
    <property type="component" value="Unassembled WGS sequence"/>
</dbReference>